<dbReference type="Proteomes" id="UP000488506">
    <property type="component" value="Unassembled WGS sequence"/>
</dbReference>
<sequence>MEILSLQAQKLTGSQEKGNAKSAKNEGISFLGSVAEAVRTGKIVMPSEVEVARFNSIKNKIGSVGNSGGGREEEDLIDRFLARIKRILEEK</sequence>
<evidence type="ECO:0000313" key="2">
    <source>
        <dbReference type="Proteomes" id="UP000488506"/>
    </source>
</evidence>
<organism evidence="1 2">
    <name type="scientific">Candidatus Saganbacteria bacterium</name>
    <dbReference type="NCBI Taxonomy" id="2575572"/>
    <lineage>
        <taxon>Bacteria</taxon>
        <taxon>Bacillati</taxon>
        <taxon>Saganbacteria</taxon>
    </lineage>
</organism>
<reference evidence="1 2" key="1">
    <citation type="submission" date="2019-12" db="EMBL/GenBank/DDBJ databases">
        <authorList>
            <person name="Wolfe R."/>
            <person name="Danczak R."/>
            <person name="Wilkins M."/>
        </authorList>
    </citation>
    <scope>NUCLEOTIDE SEQUENCE [LARGE SCALE GENOMIC DNA]</scope>
    <source>
        <strain evidence="1">X2_MaxBin.013</strain>
    </source>
</reference>
<dbReference type="AlphaFoldDB" id="A0A833L1A2"/>
<name>A0A833L1A2_UNCSA</name>
<protein>
    <submittedName>
        <fullName evidence="1">Uncharacterized protein</fullName>
    </submittedName>
</protein>
<proteinExistence type="predicted"/>
<dbReference type="EMBL" id="WPAF01000009">
    <property type="protein sequence ID" value="KAF0134337.1"/>
    <property type="molecule type" value="Genomic_DNA"/>
</dbReference>
<accession>A0A833L1A2</accession>
<evidence type="ECO:0000313" key="1">
    <source>
        <dbReference type="EMBL" id="KAF0134337.1"/>
    </source>
</evidence>
<gene>
    <name evidence="1" type="ORF">FD145_717</name>
</gene>
<comment type="caution">
    <text evidence="1">The sequence shown here is derived from an EMBL/GenBank/DDBJ whole genome shotgun (WGS) entry which is preliminary data.</text>
</comment>